<dbReference type="EMBL" id="LFWU01000147">
    <property type="protein sequence ID" value="KON29673.1"/>
    <property type="molecule type" value="Genomic_DNA"/>
</dbReference>
<comment type="caution">
    <text evidence="2">The sequence shown here is derived from an EMBL/GenBank/DDBJ whole genome shotgun (WGS) entry which is preliminary data.</text>
</comment>
<gene>
    <name evidence="2" type="ORF">AC477_05630</name>
</gene>
<name>A0A0M0BM94_9ARCH</name>
<accession>A0A0M0BM94</accession>
<protein>
    <submittedName>
        <fullName evidence="2">Uncharacterized protein</fullName>
    </submittedName>
</protein>
<keyword evidence="1" id="KW-0472">Membrane</keyword>
<reference evidence="2 3" key="1">
    <citation type="submission" date="2015-06" db="EMBL/GenBank/DDBJ databases">
        <title>New insights into the roles of widespread benthic archaea in carbon and nitrogen cycling.</title>
        <authorList>
            <person name="Lazar C.S."/>
            <person name="Baker B.J."/>
            <person name="Seitz K.W."/>
            <person name="Hyde A.S."/>
            <person name="Dick G.J."/>
            <person name="Hinrichs K.-U."/>
            <person name="Teske A.P."/>
        </authorList>
    </citation>
    <scope>NUCLEOTIDE SEQUENCE [LARGE SCALE GENOMIC DNA]</scope>
    <source>
        <strain evidence="2">SG8-32-1</strain>
    </source>
</reference>
<sequence length="396" mass="45720">MVSEQRFFSNLNSTGSKLFKKGVAKKFYVILLLALVLLVSLVVFTVPDFSSNEVFVGVMAGHETVDELLVFIDEVEEYVNLIVVSELAITTNSTKLYDVFDYLYAKEIYFMPFMEHHNYVDDPNFFRVAEERWGKYFLGVYTFDEPGGKQIDAASHRPFDEAQNNTDAVSKYLTAVAEEGLVAFAENFNDYGVFNVFTSDYALFWYDYLACYNVVFAELGWNNTRQLQIALCRGAATGHNSDWGAIMTWTYRQPPYIESPEELYNDMILAYNNGATYILVFNYPTNQTEFGLFTREHLEAMYDFWNYIQKNPQPKQNVEVAYLLPKDYGFGFRGPEDNIWGLWGPDELSPKIWNDSTNLLETYTSQLDIIYETASPSVLKKYKELLFWNGTTRING</sequence>
<evidence type="ECO:0000313" key="2">
    <source>
        <dbReference type="EMBL" id="KON29673.1"/>
    </source>
</evidence>
<organism evidence="2 3">
    <name type="scientific">miscellaneous Crenarchaeota group-1 archaeon SG8-32-1</name>
    <dbReference type="NCBI Taxonomy" id="1685124"/>
    <lineage>
        <taxon>Archaea</taxon>
        <taxon>Candidatus Bathyarchaeota</taxon>
        <taxon>MCG-1</taxon>
    </lineage>
</organism>
<dbReference type="AlphaFoldDB" id="A0A0M0BM94"/>
<evidence type="ECO:0000256" key="1">
    <source>
        <dbReference type="SAM" id="Phobius"/>
    </source>
</evidence>
<feature type="transmembrane region" description="Helical" evidence="1">
    <location>
        <begin position="27"/>
        <end position="46"/>
    </location>
</feature>
<keyword evidence="1" id="KW-1133">Transmembrane helix</keyword>
<dbReference type="Proteomes" id="UP000037237">
    <property type="component" value="Unassembled WGS sequence"/>
</dbReference>
<proteinExistence type="predicted"/>
<evidence type="ECO:0000313" key="3">
    <source>
        <dbReference type="Proteomes" id="UP000037237"/>
    </source>
</evidence>
<keyword evidence="1" id="KW-0812">Transmembrane</keyword>